<dbReference type="AlphaFoldDB" id="A0A7R9GX31"/>
<proteinExistence type="predicted"/>
<protein>
    <submittedName>
        <fullName evidence="2">Uncharacterized protein</fullName>
    </submittedName>
</protein>
<evidence type="ECO:0000256" key="1">
    <source>
        <dbReference type="SAM" id="MobiDB-lite"/>
    </source>
</evidence>
<evidence type="ECO:0000313" key="2">
    <source>
        <dbReference type="EMBL" id="CAD7397983.1"/>
    </source>
</evidence>
<name>A0A7R9GX31_TIMCR</name>
<gene>
    <name evidence="2" type="ORF">TCEB3V08_LOCUS4301</name>
</gene>
<sequence length="179" mass="19745">MVAGERRGVASRSTKVSFRANKNRQITETVDDASYRTSLAEKSYAELLSATFCPRDTARSFKSPSCRTRTTVTDNSRSEKVSGQQRPGIQVWCGLLASGAAKTHNIRSRVTIFAFTGRSTDSLTPPSLREYVLKSCCARLSRTGRSRFESRSSELGKASSFVPCSILDNKLCQEMVTAR</sequence>
<feature type="region of interest" description="Disordered" evidence="1">
    <location>
        <begin position="61"/>
        <end position="83"/>
    </location>
</feature>
<reference evidence="2" key="1">
    <citation type="submission" date="2020-11" db="EMBL/GenBank/DDBJ databases">
        <authorList>
            <person name="Tran Van P."/>
        </authorList>
    </citation>
    <scope>NUCLEOTIDE SEQUENCE</scope>
</reference>
<dbReference type="EMBL" id="OC317613">
    <property type="protein sequence ID" value="CAD7397983.1"/>
    <property type="molecule type" value="Genomic_DNA"/>
</dbReference>
<accession>A0A7R9GX31</accession>
<organism evidence="2">
    <name type="scientific">Timema cristinae</name>
    <name type="common">Walking stick</name>
    <dbReference type="NCBI Taxonomy" id="61476"/>
    <lineage>
        <taxon>Eukaryota</taxon>
        <taxon>Metazoa</taxon>
        <taxon>Ecdysozoa</taxon>
        <taxon>Arthropoda</taxon>
        <taxon>Hexapoda</taxon>
        <taxon>Insecta</taxon>
        <taxon>Pterygota</taxon>
        <taxon>Neoptera</taxon>
        <taxon>Polyneoptera</taxon>
        <taxon>Phasmatodea</taxon>
        <taxon>Timematodea</taxon>
        <taxon>Timematoidea</taxon>
        <taxon>Timematidae</taxon>
        <taxon>Timema</taxon>
    </lineage>
</organism>